<proteinExistence type="inferred from homology"/>
<evidence type="ECO:0000313" key="15">
    <source>
        <dbReference type="EMBL" id="MER2494128.1"/>
    </source>
</evidence>
<dbReference type="Gene3D" id="3.30.450.40">
    <property type="match status" value="1"/>
</dbReference>
<keyword evidence="13" id="KW-0460">Magnesium</keyword>
<dbReference type="GO" id="GO:0008965">
    <property type="term" value="F:phosphoenolpyruvate-protein phosphotransferase activity"/>
    <property type="evidence" value="ECO:0007669"/>
    <property type="project" value="UniProtKB-EC"/>
</dbReference>
<keyword evidence="12" id="KW-0418">Kinase</keyword>
<dbReference type="InterPro" id="IPR003018">
    <property type="entry name" value="GAF"/>
</dbReference>
<keyword evidence="7" id="KW-0963">Cytoplasm</keyword>
<gene>
    <name evidence="15" type="primary">ptsP</name>
    <name evidence="15" type="ORF">ABS311_19810</name>
</gene>
<dbReference type="SUPFAM" id="SSF55781">
    <property type="entry name" value="GAF domain-like"/>
    <property type="match status" value="1"/>
</dbReference>
<dbReference type="NCBIfam" id="TIGR01417">
    <property type="entry name" value="PTS_I_fam"/>
    <property type="match status" value="1"/>
</dbReference>
<evidence type="ECO:0000256" key="4">
    <source>
        <dbReference type="ARBA" id="ARBA00007837"/>
    </source>
</evidence>
<dbReference type="Pfam" id="PF01590">
    <property type="entry name" value="GAF"/>
    <property type="match status" value="1"/>
</dbReference>
<dbReference type="SUPFAM" id="SSF47831">
    <property type="entry name" value="Enzyme I of the PEP:sugar phosphotransferase system HPr-binding (sub)domain"/>
    <property type="match status" value="1"/>
</dbReference>
<dbReference type="Gene3D" id="1.10.274.10">
    <property type="entry name" value="PtsI, HPr-binding domain"/>
    <property type="match status" value="1"/>
</dbReference>
<evidence type="ECO:0000256" key="8">
    <source>
        <dbReference type="ARBA" id="ARBA00022597"/>
    </source>
</evidence>
<keyword evidence="16" id="KW-1185">Reference proteome</keyword>
<evidence type="ECO:0000256" key="5">
    <source>
        <dbReference type="ARBA" id="ARBA00012232"/>
    </source>
</evidence>
<comment type="similarity">
    <text evidence="4">Belongs to the PEP-utilizing enzyme family.</text>
</comment>
<dbReference type="InterPro" id="IPR050499">
    <property type="entry name" value="PEP-utilizing_PTS_enzyme"/>
</dbReference>
<comment type="catalytic activity">
    <reaction evidence="1">
        <text>L-histidyl-[protein] + phosphoenolpyruvate = N(pros)-phospho-L-histidyl-[protein] + pyruvate</text>
        <dbReference type="Rhea" id="RHEA:23880"/>
        <dbReference type="Rhea" id="RHEA-COMP:9745"/>
        <dbReference type="Rhea" id="RHEA-COMP:9746"/>
        <dbReference type="ChEBI" id="CHEBI:15361"/>
        <dbReference type="ChEBI" id="CHEBI:29979"/>
        <dbReference type="ChEBI" id="CHEBI:58702"/>
        <dbReference type="ChEBI" id="CHEBI:64837"/>
        <dbReference type="EC" id="2.7.3.9"/>
    </reaction>
</comment>
<dbReference type="Gene3D" id="3.50.30.10">
    <property type="entry name" value="Phosphohistidine domain"/>
    <property type="match status" value="1"/>
</dbReference>
<evidence type="ECO:0000256" key="10">
    <source>
        <dbReference type="ARBA" id="ARBA00022683"/>
    </source>
</evidence>
<dbReference type="InterPro" id="IPR006318">
    <property type="entry name" value="PTS_EI-like"/>
</dbReference>
<dbReference type="InterPro" id="IPR036637">
    <property type="entry name" value="Phosphohistidine_dom_sf"/>
</dbReference>
<dbReference type="EC" id="2.7.3.9" evidence="5"/>
<evidence type="ECO:0000256" key="1">
    <source>
        <dbReference type="ARBA" id="ARBA00000683"/>
    </source>
</evidence>
<dbReference type="InterPro" id="IPR015813">
    <property type="entry name" value="Pyrv/PenolPyrv_kinase-like_dom"/>
</dbReference>
<reference evidence="15 16" key="1">
    <citation type="submission" date="2024-06" db="EMBL/GenBank/DDBJ databases">
        <authorList>
            <person name="Chen R.Y."/>
        </authorList>
    </citation>
    <scope>NUCLEOTIDE SEQUENCE [LARGE SCALE GENOMIC DNA]</scope>
    <source>
        <strain evidence="15 16">D2</strain>
    </source>
</reference>
<dbReference type="SMART" id="SM00065">
    <property type="entry name" value="GAF"/>
    <property type="match status" value="1"/>
</dbReference>
<keyword evidence="8" id="KW-0762">Sugar transport</keyword>
<evidence type="ECO:0000256" key="6">
    <source>
        <dbReference type="ARBA" id="ARBA00022448"/>
    </source>
</evidence>
<dbReference type="InterPro" id="IPR008279">
    <property type="entry name" value="PEP-util_enz_mobile_dom"/>
</dbReference>
<protein>
    <recommendedName>
        <fullName evidence="5">phosphoenolpyruvate--protein phosphotransferase</fullName>
        <ecNumber evidence="5">2.7.3.9</ecNumber>
    </recommendedName>
</protein>
<organism evidence="15 16">
    <name type="scientific">Catenovulum sediminis</name>
    <dbReference type="NCBI Taxonomy" id="1740262"/>
    <lineage>
        <taxon>Bacteria</taxon>
        <taxon>Pseudomonadati</taxon>
        <taxon>Pseudomonadota</taxon>
        <taxon>Gammaproteobacteria</taxon>
        <taxon>Alteromonadales</taxon>
        <taxon>Alteromonadaceae</taxon>
        <taxon>Catenovulum</taxon>
    </lineage>
</organism>
<dbReference type="InterPro" id="IPR040442">
    <property type="entry name" value="Pyrv_kinase-like_dom_sf"/>
</dbReference>
<dbReference type="Proteomes" id="UP001467690">
    <property type="component" value="Unassembled WGS sequence"/>
</dbReference>
<evidence type="ECO:0000256" key="7">
    <source>
        <dbReference type="ARBA" id="ARBA00022490"/>
    </source>
</evidence>
<comment type="caution">
    <text evidence="15">The sequence shown here is derived from an EMBL/GenBank/DDBJ whole genome shotgun (WGS) entry which is preliminary data.</text>
</comment>
<dbReference type="InterPro" id="IPR029016">
    <property type="entry name" value="GAF-like_dom_sf"/>
</dbReference>
<dbReference type="Pfam" id="PF02896">
    <property type="entry name" value="PEP-utilizers_C"/>
    <property type="match status" value="1"/>
</dbReference>
<dbReference type="SUPFAM" id="SSF51621">
    <property type="entry name" value="Phosphoenolpyruvate/pyruvate domain"/>
    <property type="match status" value="1"/>
</dbReference>
<evidence type="ECO:0000256" key="11">
    <source>
        <dbReference type="ARBA" id="ARBA00022723"/>
    </source>
</evidence>
<comment type="subcellular location">
    <subcellularLocation>
        <location evidence="3">Cytoplasm</location>
    </subcellularLocation>
</comment>
<accession>A0ABV1RMH1</accession>
<dbReference type="RefSeq" id="WP_143871268.1">
    <property type="nucleotide sequence ID" value="NZ_CP041660.1"/>
</dbReference>
<feature type="domain" description="GAF" evidence="14">
    <location>
        <begin position="17"/>
        <end position="164"/>
    </location>
</feature>
<dbReference type="EMBL" id="JBELOE010000284">
    <property type="protein sequence ID" value="MER2494128.1"/>
    <property type="molecule type" value="Genomic_DNA"/>
</dbReference>
<keyword evidence="9 15" id="KW-0808">Transferase</keyword>
<keyword evidence="6" id="KW-0813">Transport</keyword>
<evidence type="ECO:0000256" key="2">
    <source>
        <dbReference type="ARBA" id="ARBA00001946"/>
    </source>
</evidence>
<dbReference type="NCBIfam" id="NF008283">
    <property type="entry name" value="PRK11061.1"/>
    <property type="match status" value="1"/>
</dbReference>
<evidence type="ECO:0000256" key="13">
    <source>
        <dbReference type="ARBA" id="ARBA00022842"/>
    </source>
</evidence>
<evidence type="ECO:0000256" key="9">
    <source>
        <dbReference type="ARBA" id="ARBA00022679"/>
    </source>
</evidence>
<comment type="cofactor">
    <cofactor evidence="2">
        <name>Mg(2+)</name>
        <dbReference type="ChEBI" id="CHEBI:18420"/>
    </cofactor>
</comment>
<dbReference type="SUPFAM" id="SSF52009">
    <property type="entry name" value="Phosphohistidine domain"/>
    <property type="match status" value="1"/>
</dbReference>
<dbReference type="Pfam" id="PF05524">
    <property type="entry name" value="PEP-utilisers_N"/>
    <property type="match status" value="1"/>
</dbReference>
<evidence type="ECO:0000256" key="3">
    <source>
        <dbReference type="ARBA" id="ARBA00004496"/>
    </source>
</evidence>
<keyword evidence="10" id="KW-0598">Phosphotransferase system</keyword>
<dbReference type="InterPro" id="IPR008731">
    <property type="entry name" value="PTS_EIN"/>
</dbReference>
<dbReference type="Pfam" id="PF00391">
    <property type="entry name" value="PEP-utilizers"/>
    <property type="match status" value="1"/>
</dbReference>
<dbReference type="PANTHER" id="PTHR46244:SF1">
    <property type="entry name" value="PHOSPHOENOLPYRUVATE-DEPENDENT PHOSPHOTRANSFERASE SYSTEM"/>
    <property type="match status" value="1"/>
</dbReference>
<dbReference type="Gene3D" id="3.20.20.60">
    <property type="entry name" value="Phosphoenolpyruvate-binding domains"/>
    <property type="match status" value="1"/>
</dbReference>
<dbReference type="PRINTS" id="PR01736">
    <property type="entry name" value="PHPHTRNFRASE"/>
</dbReference>
<dbReference type="InterPro" id="IPR000121">
    <property type="entry name" value="PEP_util_C"/>
</dbReference>
<keyword evidence="11" id="KW-0479">Metal-binding</keyword>
<dbReference type="PANTHER" id="PTHR46244">
    <property type="entry name" value="PHOSPHOENOLPYRUVATE-PROTEIN PHOSPHOTRANSFERASE"/>
    <property type="match status" value="1"/>
</dbReference>
<dbReference type="PROSITE" id="PS00742">
    <property type="entry name" value="PEP_ENZYMES_2"/>
    <property type="match status" value="1"/>
</dbReference>
<evidence type="ECO:0000256" key="12">
    <source>
        <dbReference type="ARBA" id="ARBA00022777"/>
    </source>
</evidence>
<sequence length="756" mass="83501">MLTTLKRIVDEVNRQPVLEKALESVAKLAKDAMHTECCSIYLADEENKHYLLMATDGLSQSAVGSVAIGFDEGLVGLVGKKEEPVNIANARTHPRFLVTPQVLEESYNSFLGAPIIHQRHVVGVISVQHSRHQVFDDSQVAFLVTLAAQLGSAIAHAEAREALDRTESPALKSRARALRGVAGSNGIALGKAYVIQPQISFASIVPRRTHNIGREIVRFKQAVKKTQQELKVLSGKMTLILPSDTSAIFDVYNHMLNDDLLGEKVQNQIHNGWNAATALKIVIEDLCSELGQMEDSYIRERITDIRDIGQRVLTNLIKKEMLSRPIPDNLILVAEEVTASMLAEIPREKLNGICSVRGSNNSHAAILARALGIPAVMGLEDLPLTNLDGRDTILDGYSGQVFFNPDAVITKEYKVLLVEEKELDALVQSIATESACTRDGTRVSLNINTGLAADFEVVRGIDADGIGLYRTEIPFMVRNCFPSEQEQCELYEKALDAYPGKPVNMRTLDVGGDKPLPYFPIKEDNPFLGWRGIRMTLDHPEILLVQVRAMLKANIGRGNLQILLPMVTSVQEVEECLRLINQAYAELCEEYQCEVPKPKIGAMLEVPAAIYQIGLLSRLVDYFSVGTNDLTQYLLAVDRNNARVASLYDYYHPGVIEALHYIAKQCKKYNVPVSVCGEMAGEPIGLLLLVSMGYRNFSMSAQNLLKAKWVLKHISLEEVESLLQQTSQVACPQQIKNLVAQKLDELGLGGFIRAGK</sequence>
<dbReference type="InterPro" id="IPR023151">
    <property type="entry name" value="PEP_util_CS"/>
</dbReference>
<dbReference type="InterPro" id="IPR036618">
    <property type="entry name" value="PtsI_HPr-bd_sf"/>
</dbReference>
<evidence type="ECO:0000313" key="16">
    <source>
        <dbReference type="Proteomes" id="UP001467690"/>
    </source>
</evidence>
<name>A0ABV1RMH1_9ALTE</name>
<evidence type="ECO:0000259" key="14">
    <source>
        <dbReference type="SMART" id="SM00065"/>
    </source>
</evidence>